<dbReference type="Pfam" id="PF16119">
    <property type="entry name" value="DUF4835"/>
    <property type="match status" value="1"/>
</dbReference>
<reference evidence="2 3" key="1">
    <citation type="journal article" date="2023" name="Microbiol. Resour. Announc.">
        <title>Complete Genome Sequence of Imperialibacter roseus strain P4T.</title>
        <authorList>
            <person name="Tizabi D.R."/>
            <person name="Bachvaroff T."/>
            <person name="Hill R.T."/>
        </authorList>
    </citation>
    <scope>NUCLEOTIDE SEQUENCE [LARGE SCALE GENOMIC DNA]</scope>
    <source>
        <strain evidence="2 3">P4T</strain>
    </source>
</reference>
<evidence type="ECO:0000313" key="2">
    <source>
        <dbReference type="EMBL" id="WOK04254.1"/>
    </source>
</evidence>
<keyword evidence="3" id="KW-1185">Reference proteome</keyword>
<dbReference type="RefSeq" id="WP_317487068.1">
    <property type="nucleotide sequence ID" value="NZ_CP136051.1"/>
</dbReference>
<name>A0ABZ0IIC9_9BACT</name>
<gene>
    <name evidence="2" type="ORF">RT717_14330</name>
</gene>
<dbReference type="EMBL" id="CP136051">
    <property type="protein sequence ID" value="WOK04254.1"/>
    <property type="molecule type" value="Genomic_DNA"/>
</dbReference>
<proteinExistence type="predicted"/>
<keyword evidence="1" id="KW-0732">Signal</keyword>
<protein>
    <submittedName>
        <fullName evidence="2">DUF4835 family protein</fullName>
    </submittedName>
</protein>
<sequence length="308" mass="35547">MTLLTWFAKKWAYSLAIAFTLCATVSANAQELNCKVTVNAQQVQTTERRIFSDMEQAFTQFFNTRKWTNDVYKQEERINCNIIINMEEMPSVGNFKAAVQVLSARPVYNSGYESLVFNFADRDWQFDYTESQPLQFNENAFTSNITSMLAYYAYIILGMDYDTYSKMGGTPYFEKAFLIVNNAQQSGAVGWDQFGNNRNRYWLTENLMNAAMIPLREAAYDYHLKGLDLFQEKPNESRVAMLETLKKIQQVKAVRPNSIYPIAFMDAKLDELVNIYSQGDRSVRQQAYDILTKLDPGENDKLQAIIKN</sequence>
<dbReference type="Proteomes" id="UP001302349">
    <property type="component" value="Chromosome"/>
</dbReference>
<feature type="signal peptide" evidence="1">
    <location>
        <begin position="1"/>
        <end position="29"/>
    </location>
</feature>
<evidence type="ECO:0000256" key="1">
    <source>
        <dbReference type="SAM" id="SignalP"/>
    </source>
</evidence>
<organism evidence="2 3">
    <name type="scientific">Imperialibacter roseus</name>
    <dbReference type="NCBI Taxonomy" id="1324217"/>
    <lineage>
        <taxon>Bacteria</taxon>
        <taxon>Pseudomonadati</taxon>
        <taxon>Bacteroidota</taxon>
        <taxon>Cytophagia</taxon>
        <taxon>Cytophagales</taxon>
        <taxon>Flammeovirgaceae</taxon>
        <taxon>Imperialibacter</taxon>
    </lineage>
</organism>
<evidence type="ECO:0000313" key="3">
    <source>
        <dbReference type="Proteomes" id="UP001302349"/>
    </source>
</evidence>
<dbReference type="InterPro" id="IPR032274">
    <property type="entry name" value="DUF4835"/>
</dbReference>
<accession>A0ABZ0IIC9</accession>
<feature type="chain" id="PRO_5045427353" evidence="1">
    <location>
        <begin position="30"/>
        <end position="308"/>
    </location>
</feature>